<evidence type="ECO:0000256" key="6">
    <source>
        <dbReference type="ARBA" id="ARBA00023002"/>
    </source>
</evidence>
<feature type="transmembrane region" description="Helical" evidence="12">
    <location>
        <begin position="120"/>
        <end position="139"/>
    </location>
</feature>
<organism evidence="13 14">
    <name type="scientific">Fibrella forsythiae</name>
    <dbReference type="NCBI Taxonomy" id="2817061"/>
    <lineage>
        <taxon>Bacteria</taxon>
        <taxon>Pseudomonadati</taxon>
        <taxon>Bacteroidota</taxon>
        <taxon>Cytophagia</taxon>
        <taxon>Cytophagales</taxon>
        <taxon>Spirosomataceae</taxon>
        <taxon>Fibrella</taxon>
    </lineage>
</organism>
<gene>
    <name evidence="13" type="ORF">J2I46_06850</name>
</gene>
<name>A0ABS3JE60_9BACT</name>
<comment type="subcellular location">
    <subcellularLocation>
        <location evidence="1">Membrane</location>
        <topology evidence="1">Multi-pass membrane protein</topology>
    </subcellularLocation>
</comment>
<accession>A0ABS3JE60</accession>
<keyword evidence="7" id="KW-0408">Iron</keyword>
<keyword evidence="6" id="KW-0560">Oxidoreductase</keyword>
<keyword evidence="10" id="KW-1015">Disulfide bond</keyword>
<dbReference type="PANTHER" id="PTHR35457:SF1">
    <property type="entry name" value="HEME A SYNTHASE"/>
    <property type="match status" value="1"/>
</dbReference>
<dbReference type="InterPro" id="IPR050450">
    <property type="entry name" value="COX15/CtaA_HemeA_synthase"/>
</dbReference>
<keyword evidence="2" id="KW-1003">Cell membrane</keyword>
<comment type="pathway">
    <text evidence="11">Porphyrin-containing compound metabolism.</text>
</comment>
<feature type="transmembrane region" description="Helical" evidence="12">
    <location>
        <begin position="93"/>
        <end position="113"/>
    </location>
</feature>
<keyword evidence="14" id="KW-1185">Reference proteome</keyword>
<protein>
    <submittedName>
        <fullName evidence="13">COX15/CtaA family protein</fullName>
    </submittedName>
</protein>
<feature type="transmembrane region" description="Helical" evidence="12">
    <location>
        <begin position="191"/>
        <end position="209"/>
    </location>
</feature>
<dbReference type="RefSeq" id="WP_207328276.1">
    <property type="nucleotide sequence ID" value="NZ_JAFMYW010000002.1"/>
</dbReference>
<dbReference type="PANTHER" id="PTHR35457">
    <property type="entry name" value="HEME A SYNTHASE"/>
    <property type="match status" value="1"/>
</dbReference>
<keyword evidence="8" id="KW-0350">Heme biosynthesis</keyword>
<evidence type="ECO:0000256" key="8">
    <source>
        <dbReference type="ARBA" id="ARBA00023133"/>
    </source>
</evidence>
<evidence type="ECO:0000256" key="10">
    <source>
        <dbReference type="ARBA" id="ARBA00023157"/>
    </source>
</evidence>
<evidence type="ECO:0000256" key="5">
    <source>
        <dbReference type="ARBA" id="ARBA00022989"/>
    </source>
</evidence>
<feature type="transmembrane region" description="Helical" evidence="12">
    <location>
        <begin position="299"/>
        <end position="320"/>
    </location>
</feature>
<keyword evidence="9 12" id="KW-0472">Membrane</keyword>
<evidence type="ECO:0000256" key="4">
    <source>
        <dbReference type="ARBA" id="ARBA00022723"/>
    </source>
</evidence>
<evidence type="ECO:0000256" key="3">
    <source>
        <dbReference type="ARBA" id="ARBA00022692"/>
    </source>
</evidence>
<sequence length="345" mass="38163">MISSSNLINERSFRRLALLTVIAVFLLILVGGVVRSTGAGMGCPDWPKCFGQWVPPTDVSQLPANYQEIYSHRGYANTEFNVVKTWTEYLNRLLGALIGVLIFFTFVASAIAYWQRDRAIVGYSFLTLLLVGFQGWLGAKVVSSVLAAWLITLHMLLAIVIVGVLLYIVARTQVQSKKIQPFRLSKATSRWLLISSGLLLVQILLGTQVRETVDEVADRLGDVQRLRWVSQLDLRFYIHRSFSLVVLVSQLAWIVPIAKAAGNSLLVKRLATAIGCLLLVEIATGVIMAYFAIPAWAQPVHLTLAVVSLGIQFVVILFSYKDMLMKGIPELSPLPFDKSGSVTTL</sequence>
<keyword evidence="3 12" id="KW-0812">Transmembrane</keyword>
<feature type="transmembrane region" description="Helical" evidence="12">
    <location>
        <begin position="237"/>
        <end position="258"/>
    </location>
</feature>
<dbReference type="InterPro" id="IPR003780">
    <property type="entry name" value="COX15/CtaA_fam"/>
</dbReference>
<keyword evidence="4" id="KW-0479">Metal-binding</keyword>
<dbReference type="Pfam" id="PF02628">
    <property type="entry name" value="COX15-CtaA"/>
    <property type="match status" value="1"/>
</dbReference>
<evidence type="ECO:0000256" key="11">
    <source>
        <dbReference type="ARBA" id="ARBA00023444"/>
    </source>
</evidence>
<proteinExistence type="predicted"/>
<feature type="transmembrane region" description="Helical" evidence="12">
    <location>
        <begin position="270"/>
        <end position="293"/>
    </location>
</feature>
<evidence type="ECO:0000256" key="7">
    <source>
        <dbReference type="ARBA" id="ARBA00023004"/>
    </source>
</evidence>
<evidence type="ECO:0000313" key="14">
    <source>
        <dbReference type="Proteomes" id="UP000664628"/>
    </source>
</evidence>
<keyword evidence="5 12" id="KW-1133">Transmembrane helix</keyword>
<reference evidence="13 14" key="1">
    <citation type="submission" date="2021-03" db="EMBL/GenBank/DDBJ databases">
        <title>Fibrella sp. HMF5405 genome sequencing and assembly.</title>
        <authorList>
            <person name="Kang H."/>
            <person name="Kim H."/>
            <person name="Bae S."/>
            <person name="Joh K."/>
        </authorList>
    </citation>
    <scope>NUCLEOTIDE SEQUENCE [LARGE SCALE GENOMIC DNA]</scope>
    <source>
        <strain evidence="13 14">HMF5405</strain>
    </source>
</reference>
<feature type="transmembrane region" description="Helical" evidence="12">
    <location>
        <begin position="145"/>
        <end position="170"/>
    </location>
</feature>
<evidence type="ECO:0000256" key="1">
    <source>
        <dbReference type="ARBA" id="ARBA00004141"/>
    </source>
</evidence>
<evidence type="ECO:0000313" key="13">
    <source>
        <dbReference type="EMBL" id="MBO0948291.1"/>
    </source>
</evidence>
<comment type="caution">
    <text evidence="13">The sequence shown here is derived from an EMBL/GenBank/DDBJ whole genome shotgun (WGS) entry which is preliminary data.</text>
</comment>
<evidence type="ECO:0000256" key="12">
    <source>
        <dbReference type="SAM" id="Phobius"/>
    </source>
</evidence>
<evidence type="ECO:0000256" key="9">
    <source>
        <dbReference type="ARBA" id="ARBA00023136"/>
    </source>
</evidence>
<dbReference type="Proteomes" id="UP000664628">
    <property type="component" value="Unassembled WGS sequence"/>
</dbReference>
<evidence type="ECO:0000256" key="2">
    <source>
        <dbReference type="ARBA" id="ARBA00022475"/>
    </source>
</evidence>
<dbReference type="EMBL" id="JAFMYW010000002">
    <property type="protein sequence ID" value="MBO0948291.1"/>
    <property type="molecule type" value="Genomic_DNA"/>
</dbReference>